<dbReference type="KEGG" id="carl:PXC00_00530"/>
<protein>
    <submittedName>
        <fullName evidence="2">Uncharacterized protein</fullName>
    </submittedName>
</protein>
<accession>A0AA97H183</accession>
<sequence>MTLQKAKKMKFFIMVGTVIIVTIILAVPVYRQLRIIHTTQFRNIDFYNTCAVYNGYQTPKTLNGKFYQCWDGFRHNKSEEPILKTALPAFNRQQKNALTEPYCTLLVNRNSNIEEILYIHFYKIENKNIFLPTYKSAMFDYNGIQLLAMIDGIAFNCNTNVFKRTLNKYEYTWK</sequence>
<gene>
    <name evidence="2" type="ORF">PXC00_00530</name>
</gene>
<keyword evidence="1" id="KW-1133">Transmembrane helix</keyword>
<evidence type="ECO:0000313" key="2">
    <source>
        <dbReference type="EMBL" id="WOC32386.1"/>
    </source>
</evidence>
<reference evidence="3" key="3">
    <citation type="submission" date="2024-06" db="EMBL/GenBank/DDBJ databases">
        <authorList>
            <person name="Zeng C."/>
        </authorList>
    </citation>
    <scope>NUCLEOTIDE SEQUENCE [LARGE SCALE GENOMIC DNA]</scope>
    <source>
        <strain evidence="3">ZCY20-5</strain>
    </source>
</reference>
<evidence type="ECO:0000313" key="3">
    <source>
        <dbReference type="Proteomes" id="UP001300604"/>
    </source>
</evidence>
<name>A0AA97H183_9FIRM</name>
<dbReference type="EMBL" id="CP135996">
    <property type="protein sequence ID" value="WOC32386.1"/>
    <property type="molecule type" value="Genomic_DNA"/>
</dbReference>
<reference evidence="3" key="1">
    <citation type="submission" date="2024-06" db="EMBL/GenBank/DDBJ databases">
        <title>Caproicibacterium argilliputei sp. nov, a novel caproic acid producing anaerobic bacterium isolated from pit mud.</title>
        <authorList>
            <person name="Zeng C."/>
        </authorList>
    </citation>
    <scope>NUCLEOTIDE SEQUENCE [LARGE SCALE GENOMIC DNA]</scope>
    <source>
        <strain evidence="3">ZCY20-5</strain>
    </source>
</reference>
<dbReference type="RefSeq" id="WP_275844907.1">
    <property type="nucleotide sequence ID" value="NZ_CP135996.1"/>
</dbReference>
<proteinExistence type="predicted"/>
<keyword evidence="1" id="KW-0812">Transmembrane</keyword>
<dbReference type="Proteomes" id="UP001300604">
    <property type="component" value="Chromosome"/>
</dbReference>
<keyword evidence="3" id="KW-1185">Reference proteome</keyword>
<feature type="transmembrane region" description="Helical" evidence="1">
    <location>
        <begin position="12"/>
        <end position="30"/>
    </location>
</feature>
<organism evidence="2 3">
    <name type="scientific">Caproicibacterium argilliputei</name>
    <dbReference type="NCBI Taxonomy" id="3030016"/>
    <lineage>
        <taxon>Bacteria</taxon>
        <taxon>Bacillati</taxon>
        <taxon>Bacillota</taxon>
        <taxon>Clostridia</taxon>
        <taxon>Eubacteriales</taxon>
        <taxon>Oscillospiraceae</taxon>
        <taxon>Caproicibacterium</taxon>
    </lineage>
</organism>
<keyword evidence="1" id="KW-0472">Membrane</keyword>
<reference evidence="2 3" key="2">
    <citation type="submission" date="2024-06" db="EMBL/GenBank/DDBJ databases">
        <title>Caproicibacterium argilliputei sp. nov, a novel caproic acid producing anaerobic bacterium isolated from pit mud.</title>
        <authorList>
            <person name="Xia S."/>
        </authorList>
    </citation>
    <scope>NUCLEOTIDE SEQUENCE [LARGE SCALE GENOMIC DNA]</scope>
    <source>
        <strain evidence="2 3">ZCY20-5</strain>
    </source>
</reference>
<evidence type="ECO:0000256" key="1">
    <source>
        <dbReference type="SAM" id="Phobius"/>
    </source>
</evidence>
<dbReference type="AlphaFoldDB" id="A0AA97H183"/>